<evidence type="ECO:0000313" key="2">
    <source>
        <dbReference type="EMBL" id="KAI0516663.1"/>
    </source>
</evidence>
<evidence type="ECO:0008006" key="4">
    <source>
        <dbReference type="Google" id="ProtNLM"/>
    </source>
</evidence>
<organism evidence="2 3">
    <name type="scientific">Dendrobium nobile</name>
    <name type="common">Orchid</name>
    <dbReference type="NCBI Taxonomy" id="94219"/>
    <lineage>
        <taxon>Eukaryota</taxon>
        <taxon>Viridiplantae</taxon>
        <taxon>Streptophyta</taxon>
        <taxon>Embryophyta</taxon>
        <taxon>Tracheophyta</taxon>
        <taxon>Spermatophyta</taxon>
        <taxon>Magnoliopsida</taxon>
        <taxon>Liliopsida</taxon>
        <taxon>Asparagales</taxon>
        <taxon>Orchidaceae</taxon>
        <taxon>Epidendroideae</taxon>
        <taxon>Malaxideae</taxon>
        <taxon>Dendrobiinae</taxon>
        <taxon>Dendrobium</taxon>
    </lineage>
</organism>
<accession>A0A8T3BT95</accession>
<sequence>MLLRSRLILLKPPSIAFEAAPTKRRSAAFRFCSGSAEPSKEMEKGQEQQKPPATKGDIMSDSFGHEYATRSEEEGFGGIYGSDQTLKTNGDDEDTINPFTSDQQNEGQGSEMKKEKKARQEEKEAD</sequence>
<dbReference type="OrthoDB" id="1702799at2759"/>
<evidence type="ECO:0000256" key="1">
    <source>
        <dbReference type="SAM" id="MobiDB-lite"/>
    </source>
</evidence>
<dbReference type="AlphaFoldDB" id="A0A8T3BT95"/>
<evidence type="ECO:0000313" key="3">
    <source>
        <dbReference type="Proteomes" id="UP000829196"/>
    </source>
</evidence>
<name>A0A8T3BT95_DENNO</name>
<dbReference type="Proteomes" id="UP000829196">
    <property type="component" value="Unassembled WGS sequence"/>
</dbReference>
<feature type="compositionally biased region" description="Basic and acidic residues" evidence="1">
    <location>
        <begin position="63"/>
        <end position="73"/>
    </location>
</feature>
<dbReference type="EMBL" id="JAGYWB010000007">
    <property type="protein sequence ID" value="KAI0516663.1"/>
    <property type="molecule type" value="Genomic_DNA"/>
</dbReference>
<feature type="region of interest" description="Disordered" evidence="1">
    <location>
        <begin position="32"/>
        <end position="126"/>
    </location>
</feature>
<reference evidence="2" key="1">
    <citation type="journal article" date="2022" name="Front. Genet.">
        <title>Chromosome-Scale Assembly of the Dendrobium nobile Genome Provides Insights Into the Molecular Mechanism of the Biosynthesis of the Medicinal Active Ingredient of Dendrobium.</title>
        <authorList>
            <person name="Xu Q."/>
            <person name="Niu S.-C."/>
            <person name="Li K.-L."/>
            <person name="Zheng P.-J."/>
            <person name="Zhang X.-J."/>
            <person name="Jia Y."/>
            <person name="Liu Y."/>
            <person name="Niu Y.-X."/>
            <person name="Yu L.-H."/>
            <person name="Chen D.-F."/>
            <person name="Zhang G.-Q."/>
        </authorList>
    </citation>
    <scope>NUCLEOTIDE SEQUENCE</scope>
    <source>
        <tissue evidence="2">Leaf</tissue>
    </source>
</reference>
<proteinExistence type="predicted"/>
<feature type="compositionally biased region" description="Basic and acidic residues" evidence="1">
    <location>
        <begin position="38"/>
        <end position="47"/>
    </location>
</feature>
<feature type="compositionally biased region" description="Basic and acidic residues" evidence="1">
    <location>
        <begin position="111"/>
        <end position="126"/>
    </location>
</feature>
<dbReference type="PANTHER" id="PTHR36410">
    <property type="entry name" value="EXPRESSED PROTEIN"/>
    <property type="match status" value="1"/>
</dbReference>
<keyword evidence="3" id="KW-1185">Reference proteome</keyword>
<protein>
    <recommendedName>
        <fullName evidence="4">Late embryogenesis abundant protein</fullName>
    </recommendedName>
</protein>
<feature type="compositionally biased region" description="Polar residues" evidence="1">
    <location>
        <begin position="97"/>
        <end position="108"/>
    </location>
</feature>
<gene>
    <name evidence="2" type="ORF">KFK09_009340</name>
</gene>
<comment type="caution">
    <text evidence="2">The sequence shown here is derived from an EMBL/GenBank/DDBJ whole genome shotgun (WGS) entry which is preliminary data.</text>
</comment>
<dbReference type="PANTHER" id="PTHR36410:SF1">
    <property type="entry name" value="EXPRESSED PROTEIN"/>
    <property type="match status" value="1"/>
</dbReference>